<keyword evidence="2 3" id="KW-0378">Hydrolase</keyword>
<evidence type="ECO:0000313" key="6">
    <source>
        <dbReference type="Proteomes" id="UP000275727"/>
    </source>
</evidence>
<dbReference type="Proteomes" id="UP000276029">
    <property type="component" value="Unassembled WGS sequence"/>
</dbReference>
<dbReference type="GO" id="GO:0019544">
    <property type="term" value="P:L-arginine catabolic process to L-glutamate"/>
    <property type="evidence" value="ECO:0007669"/>
    <property type="project" value="UniProtKB-UniRule"/>
</dbReference>
<feature type="active site" evidence="3">
    <location>
        <position position="172"/>
    </location>
</feature>
<dbReference type="InterPro" id="IPR007079">
    <property type="entry name" value="SuccinylArg_d-Hdrlase_AstB"/>
</dbReference>
<proteinExistence type="inferred from homology"/>
<evidence type="ECO:0000313" key="5">
    <source>
        <dbReference type="EMBL" id="RKS88213.1"/>
    </source>
</evidence>
<reference evidence="4 6" key="1">
    <citation type="submission" date="2018-06" db="EMBL/GenBank/DDBJ databases">
        <title>Complete Genome Sequence of the Microcystin-Degrading Bacterium Sphingosinicella microcystinivorans Strain B-9.</title>
        <authorList>
            <person name="Jin H."/>
            <person name="Nishizawa T."/>
            <person name="Guo Y."/>
            <person name="Nishizawa A."/>
            <person name="Park H."/>
            <person name="Kato H."/>
            <person name="Tsuji K."/>
            <person name="Harada K."/>
        </authorList>
    </citation>
    <scope>NUCLEOTIDE SEQUENCE [LARGE SCALE GENOMIC DNA]</scope>
    <source>
        <strain evidence="4 6">B9</strain>
    </source>
</reference>
<feature type="binding site" evidence="3">
    <location>
        <begin position="19"/>
        <end position="28"/>
    </location>
    <ligand>
        <name>substrate</name>
    </ligand>
</feature>
<protein>
    <recommendedName>
        <fullName evidence="3">N-succinylarginine dihydrolase</fullName>
        <ecNumber evidence="3">3.5.3.23</ecNumber>
    </recommendedName>
</protein>
<comment type="subunit">
    <text evidence="3">Homodimer.</text>
</comment>
<feature type="binding site" evidence="3">
    <location>
        <position position="205"/>
    </location>
    <ligand>
        <name>substrate</name>
    </ligand>
</feature>
<comment type="catalytic activity">
    <reaction evidence="3">
        <text>N(2)-succinyl-L-arginine + 2 H2O + 2 H(+) = N(2)-succinyl-L-ornithine + 2 NH4(+) + CO2</text>
        <dbReference type="Rhea" id="RHEA:19533"/>
        <dbReference type="ChEBI" id="CHEBI:15377"/>
        <dbReference type="ChEBI" id="CHEBI:15378"/>
        <dbReference type="ChEBI" id="CHEBI:16526"/>
        <dbReference type="ChEBI" id="CHEBI:28938"/>
        <dbReference type="ChEBI" id="CHEBI:58241"/>
        <dbReference type="ChEBI" id="CHEBI:58514"/>
        <dbReference type="EC" id="3.5.3.23"/>
    </reaction>
</comment>
<dbReference type="NCBIfam" id="NF009789">
    <property type="entry name" value="PRK13281.1"/>
    <property type="match status" value="1"/>
</dbReference>
<evidence type="ECO:0000256" key="3">
    <source>
        <dbReference type="HAMAP-Rule" id="MF_01172"/>
    </source>
</evidence>
<dbReference type="Gene3D" id="3.75.10.20">
    <property type="entry name" value="Succinylarginine dihydrolase"/>
    <property type="match status" value="1"/>
</dbReference>
<dbReference type="GO" id="GO:0009015">
    <property type="term" value="F:N-succinylarginine dihydrolase activity"/>
    <property type="evidence" value="ECO:0007669"/>
    <property type="project" value="UniProtKB-UniRule"/>
</dbReference>
<dbReference type="PANTHER" id="PTHR30420:SF2">
    <property type="entry name" value="N-SUCCINYLARGININE DIHYDROLASE"/>
    <property type="match status" value="1"/>
</dbReference>
<evidence type="ECO:0000256" key="1">
    <source>
        <dbReference type="ARBA" id="ARBA00022503"/>
    </source>
</evidence>
<dbReference type="GO" id="GO:0019545">
    <property type="term" value="P:L-arginine catabolic process to succinate"/>
    <property type="evidence" value="ECO:0007669"/>
    <property type="project" value="UniProtKB-UniRule"/>
</dbReference>
<dbReference type="KEGG" id="smic:SmB9_36830"/>
<dbReference type="RefSeq" id="WP_121052238.1">
    <property type="nucleotide sequence ID" value="NZ_AP018711.1"/>
</dbReference>
<feature type="binding site" evidence="3">
    <location>
        <position position="110"/>
    </location>
    <ligand>
        <name>substrate</name>
    </ligand>
</feature>
<evidence type="ECO:0000313" key="4">
    <source>
        <dbReference type="EMBL" id="BBE36025.1"/>
    </source>
</evidence>
<accession>A0AAD1G2S3</accession>
<dbReference type="Proteomes" id="UP000275727">
    <property type="component" value="Chromosome"/>
</dbReference>
<dbReference type="InterPro" id="IPR037031">
    <property type="entry name" value="AstB_sf"/>
</dbReference>
<comment type="similarity">
    <text evidence="3">Belongs to the succinylarginine dihydrolase family.</text>
</comment>
<evidence type="ECO:0000256" key="2">
    <source>
        <dbReference type="ARBA" id="ARBA00022801"/>
    </source>
</evidence>
<dbReference type="HAMAP" id="MF_01172">
    <property type="entry name" value="AstB"/>
    <property type="match status" value="1"/>
</dbReference>
<comment type="pathway">
    <text evidence="3">Amino-acid degradation; L-arginine degradation via AST pathway; L-glutamate and succinate from L-arginine: step 2/5.</text>
</comment>
<feature type="active site" evidence="3">
    <location>
        <position position="239"/>
    </location>
</feature>
<comment type="function">
    <text evidence="3">Catalyzes the hydrolysis of N(2)-succinylarginine into N(2)-succinylornithine, ammonia and CO(2).</text>
</comment>
<organism evidence="4 6">
    <name type="scientific">Sphingosinicella microcystinivorans</name>
    <dbReference type="NCBI Taxonomy" id="335406"/>
    <lineage>
        <taxon>Bacteria</taxon>
        <taxon>Pseudomonadati</taxon>
        <taxon>Pseudomonadota</taxon>
        <taxon>Alphaproteobacteria</taxon>
        <taxon>Sphingomonadales</taxon>
        <taxon>Sphingosinicellaceae</taxon>
        <taxon>Sphingosinicella</taxon>
    </lineage>
</organism>
<sequence>MKTVEVNFDGLIGPTHNYAGLSFGNIASAKNAGGTSRPRAAALQSIGKMRFLMSLGLPQGFLLPHDRPNAPWLRTLGFAGSDAEVCAAAFAADPVLFRNAMSASATWTANAATVSPASDTADGRVHFTAANLSTMTHRSIEHTETHRQLAIAFADTRHFAMHAAVPGKFGDEGAANFMRLCPSHGEKGVEVFIYGEERQGRFPSRQDRRASEAVARLNGVNDAIFWSQADTAIQAGAFHNDVVAVANERVLFAHEQAFENKEALYAELRRRLPEVEIVEVPASAVSLEDAIGSYLFNSQLVTLPSGEMVLVLPKESEENARVKAWLETMLAGNGPIRGCHFIDVRESMKNGGGPACLRLRVAVSEAAYAVIDPRFLLDDAKADALERLIETHWPESIAPDELGNPALWETAWEARRALLKLLEF</sequence>
<gene>
    <name evidence="4" type="primary">astB1</name>
    <name evidence="3" type="synonym">astB</name>
    <name evidence="5" type="ORF">DFR51_2861</name>
    <name evidence="4" type="ORF">SmB9_36830</name>
</gene>
<dbReference type="SUPFAM" id="SSF55909">
    <property type="entry name" value="Pentein"/>
    <property type="match status" value="1"/>
</dbReference>
<feature type="binding site" evidence="3">
    <location>
        <begin position="137"/>
        <end position="138"/>
    </location>
    <ligand>
        <name>substrate</name>
    </ligand>
</feature>
<feature type="binding site" evidence="3">
    <location>
        <position position="241"/>
    </location>
    <ligand>
        <name>substrate</name>
    </ligand>
</feature>
<name>A0AAD1G2S3_SPHMI</name>
<dbReference type="AlphaFoldDB" id="A0AAD1G2S3"/>
<dbReference type="EC" id="3.5.3.23" evidence="3"/>
<feature type="binding site" evidence="3">
    <location>
        <position position="350"/>
    </location>
    <ligand>
        <name>substrate</name>
    </ligand>
</feature>
<dbReference type="PANTHER" id="PTHR30420">
    <property type="entry name" value="N-SUCCINYLARGININE DIHYDROLASE"/>
    <property type="match status" value="1"/>
</dbReference>
<evidence type="ECO:0000313" key="7">
    <source>
        <dbReference type="Proteomes" id="UP000276029"/>
    </source>
</evidence>
<keyword evidence="1 3" id="KW-0056">Arginine metabolism</keyword>
<keyword evidence="7" id="KW-1185">Reference proteome</keyword>
<feature type="active site" description="Nucleophile" evidence="3">
    <location>
        <position position="356"/>
    </location>
</feature>
<dbReference type="Pfam" id="PF04996">
    <property type="entry name" value="AstB"/>
    <property type="match status" value="1"/>
</dbReference>
<reference evidence="5 7" key="2">
    <citation type="submission" date="2018-10" db="EMBL/GenBank/DDBJ databases">
        <title>Genomic Encyclopedia of Type Strains, Phase IV (KMG-IV): sequencing the most valuable type-strain genomes for metagenomic binning, comparative biology and taxonomic classification.</title>
        <authorList>
            <person name="Goeker M."/>
        </authorList>
    </citation>
    <scope>NUCLEOTIDE SEQUENCE [LARGE SCALE GENOMIC DNA]</scope>
    <source>
        <strain evidence="5 7">DSM 19791</strain>
    </source>
</reference>
<dbReference type="EMBL" id="RBWX01000009">
    <property type="protein sequence ID" value="RKS88213.1"/>
    <property type="molecule type" value="Genomic_DNA"/>
</dbReference>
<dbReference type="EMBL" id="AP018711">
    <property type="protein sequence ID" value="BBE36025.1"/>
    <property type="molecule type" value="Genomic_DNA"/>
</dbReference>